<comment type="caution">
    <text evidence="8">The sequence shown here is derived from an EMBL/GenBank/DDBJ whole genome shotgun (WGS) entry which is preliminary data.</text>
</comment>
<gene>
    <name evidence="8" type="ORF">ATN84_01795</name>
</gene>
<evidence type="ECO:0000256" key="1">
    <source>
        <dbReference type="ARBA" id="ARBA00008857"/>
    </source>
</evidence>
<dbReference type="Pfam" id="PF00589">
    <property type="entry name" value="Phage_integrase"/>
    <property type="match status" value="1"/>
</dbReference>
<evidence type="ECO:0000256" key="4">
    <source>
        <dbReference type="ARBA" id="ARBA00023172"/>
    </source>
</evidence>
<dbReference type="InterPro" id="IPR013762">
    <property type="entry name" value="Integrase-like_cat_sf"/>
</dbReference>
<dbReference type="PANTHER" id="PTHR30349:SF64">
    <property type="entry name" value="PROPHAGE INTEGRASE INTD-RELATED"/>
    <property type="match status" value="1"/>
</dbReference>
<keyword evidence="3 5" id="KW-0238">DNA-binding</keyword>
<dbReference type="STRING" id="1494590.ATN84_01795"/>
<dbReference type="InterPro" id="IPR010998">
    <property type="entry name" value="Integrase_recombinase_N"/>
</dbReference>
<dbReference type="InterPro" id="IPR044068">
    <property type="entry name" value="CB"/>
</dbReference>
<dbReference type="PROSITE" id="PS51898">
    <property type="entry name" value="TYR_RECOMBINASE"/>
    <property type="match status" value="1"/>
</dbReference>
<feature type="domain" description="Tyr recombinase" evidence="6">
    <location>
        <begin position="177"/>
        <end position="386"/>
    </location>
</feature>
<sequence length="393" mass="43451">MAVRERVWTTKGVEKKAWVCDYFDQKGKRHLKTFRTKKEADAFDSKTHIEVLGRIHVADADTVTVEKAGELWLAACDGDLERSTVDQYKQHVELHINPFIGKKRLNEMTVPAVRHFLDTLKSEGRSVAMVRAVRVNLGAMLSDAQERGLVVVNAVKAKGRAKGRQHAEARHKKKVEVGIDIPTSAELKAILAAAEGKARAFILTAAMTGMRASELRGLRWGDVDFVRAEITVRQRADAYLEMGSPKSKNGRRTIPLPGPLVAALKEWKQDCPKGELGLVFPSGTGAIEYHSNIVHRWYHPPQIAAGVSIDTGKRDKDGSPILKPKYTGLHALRHFYASWCINRPIDGGLGLPAKVVQDRLGHSSITVTLDTYSHLFERGDDGSLMDKAAAAFL</sequence>
<evidence type="ECO:0000259" key="7">
    <source>
        <dbReference type="PROSITE" id="PS51900"/>
    </source>
</evidence>
<dbReference type="RefSeq" id="WP_068879819.1">
    <property type="nucleotide sequence ID" value="NZ_LNTU01000001.1"/>
</dbReference>
<accession>A0A135HZA8</accession>
<dbReference type="PROSITE" id="PS51900">
    <property type="entry name" value="CB"/>
    <property type="match status" value="1"/>
</dbReference>
<dbReference type="OrthoDB" id="9785687at2"/>
<dbReference type="InterPro" id="IPR002104">
    <property type="entry name" value="Integrase_catalytic"/>
</dbReference>
<keyword evidence="4" id="KW-0233">DNA recombination</keyword>
<evidence type="ECO:0000256" key="3">
    <source>
        <dbReference type="ARBA" id="ARBA00023125"/>
    </source>
</evidence>
<keyword evidence="9" id="KW-1185">Reference proteome</keyword>
<dbReference type="Pfam" id="PF14659">
    <property type="entry name" value="Phage_int_SAM_3"/>
    <property type="match status" value="1"/>
</dbReference>
<comment type="similarity">
    <text evidence="1">Belongs to the 'phage' integrase family.</text>
</comment>
<protein>
    <submittedName>
        <fullName evidence="8">Integrase</fullName>
    </submittedName>
</protein>
<organism evidence="8 9">
    <name type="scientific">Paramesorhizobium deserti</name>
    <dbReference type="NCBI Taxonomy" id="1494590"/>
    <lineage>
        <taxon>Bacteria</taxon>
        <taxon>Pseudomonadati</taxon>
        <taxon>Pseudomonadota</taxon>
        <taxon>Alphaproteobacteria</taxon>
        <taxon>Hyphomicrobiales</taxon>
        <taxon>Phyllobacteriaceae</taxon>
        <taxon>Paramesorhizobium</taxon>
    </lineage>
</organism>
<dbReference type="GO" id="GO:0006310">
    <property type="term" value="P:DNA recombination"/>
    <property type="evidence" value="ECO:0007669"/>
    <property type="project" value="UniProtKB-KW"/>
</dbReference>
<feature type="domain" description="Core-binding (CB)" evidence="7">
    <location>
        <begin position="63"/>
        <end position="145"/>
    </location>
</feature>
<dbReference type="Proteomes" id="UP000070107">
    <property type="component" value="Unassembled WGS sequence"/>
</dbReference>
<evidence type="ECO:0000256" key="5">
    <source>
        <dbReference type="PROSITE-ProRule" id="PRU01248"/>
    </source>
</evidence>
<proteinExistence type="inferred from homology"/>
<evidence type="ECO:0000313" key="8">
    <source>
        <dbReference type="EMBL" id="KXF78550.1"/>
    </source>
</evidence>
<dbReference type="Gene3D" id="1.10.443.10">
    <property type="entry name" value="Intergrase catalytic core"/>
    <property type="match status" value="1"/>
</dbReference>
<dbReference type="CDD" id="cd01189">
    <property type="entry name" value="INT_ICEBs1_C_like"/>
    <property type="match status" value="1"/>
</dbReference>
<reference evidence="8 9" key="1">
    <citation type="submission" date="2015-11" db="EMBL/GenBank/DDBJ databases">
        <title>Draft genome sequence of Paramesorhizobium deserti A-3-E, a strain highly resistant to diverse beta-lactam antibiotics.</title>
        <authorList>
            <person name="Lv R."/>
            <person name="Yang X."/>
            <person name="Fang N."/>
            <person name="Guo J."/>
            <person name="Luo X."/>
            <person name="Peng F."/>
            <person name="Yang R."/>
            <person name="Cui Y."/>
            <person name="Fang C."/>
            <person name="Song Y."/>
        </authorList>
    </citation>
    <scope>NUCLEOTIDE SEQUENCE [LARGE SCALE GENOMIC DNA]</scope>
    <source>
        <strain evidence="8 9">A-3-E</strain>
    </source>
</reference>
<keyword evidence="2" id="KW-0229">DNA integration</keyword>
<dbReference type="AlphaFoldDB" id="A0A135HZA8"/>
<evidence type="ECO:0000256" key="2">
    <source>
        <dbReference type="ARBA" id="ARBA00022908"/>
    </source>
</evidence>
<name>A0A135HZA8_9HYPH</name>
<dbReference type="InterPro" id="IPR004107">
    <property type="entry name" value="Integrase_SAM-like_N"/>
</dbReference>
<evidence type="ECO:0000313" key="9">
    <source>
        <dbReference type="Proteomes" id="UP000070107"/>
    </source>
</evidence>
<dbReference type="Gene3D" id="1.10.150.130">
    <property type="match status" value="1"/>
</dbReference>
<evidence type="ECO:0000259" key="6">
    <source>
        <dbReference type="PROSITE" id="PS51898"/>
    </source>
</evidence>
<dbReference type="PANTHER" id="PTHR30349">
    <property type="entry name" value="PHAGE INTEGRASE-RELATED"/>
    <property type="match status" value="1"/>
</dbReference>
<dbReference type="SUPFAM" id="SSF56349">
    <property type="entry name" value="DNA breaking-rejoining enzymes"/>
    <property type="match status" value="1"/>
</dbReference>
<dbReference type="InterPro" id="IPR050090">
    <property type="entry name" value="Tyrosine_recombinase_XerCD"/>
</dbReference>
<dbReference type="GO" id="GO:0015074">
    <property type="term" value="P:DNA integration"/>
    <property type="evidence" value="ECO:0007669"/>
    <property type="project" value="UniProtKB-KW"/>
</dbReference>
<dbReference type="EMBL" id="LNTU01000001">
    <property type="protein sequence ID" value="KXF78550.1"/>
    <property type="molecule type" value="Genomic_DNA"/>
</dbReference>
<dbReference type="GO" id="GO:0003677">
    <property type="term" value="F:DNA binding"/>
    <property type="evidence" value="ECO:0007669"/>
    <property type="project" value="UniProtKB-UniRule"/>
</dbReference>
<dbReference type="InterPro" id="IPR011010">
    <property type="entry name" value="DNA_brk_join_enz"/>
</dbReference>